<dbReference type="InterPro" id="IPR022749">
    <property type="entry name" value="D12N6_MeTrfase_N"/>
</dbReference>
<dbReference type="RefSeq" id="WP_094018699.1">
    <property type="nucleotide sequence ID" value="NZ_NMQW01000073.1"/>
</dbReference>
<dbReference type="Gene3D" id="1.20.1260.30">
    <property type="match status" value="1"/>
</dbReference>
<proteinExistence type="inferred from homology"/>
<sequence>MLTGEVRNKIDKIWSDIWAGGISNPLTVIEQLTYLMFIRSLDEKELENESFEALSGEVMPKIFPQDEQGQDMRWSKFKTKDSRIIYDIVGTKVFPFIKEMNGANTTAFSRYMQDAMFLVPTPQVLQKMITGLDELYEHDIKDLDMQGDLYEYMLGKLASAGQNGQFRTPKHIRDMMVRLLAPTPNDKICDPACGTAGFLVSSSEYIRENFEAEMTSEQWEHFAGEMFSGFDTDRTMLRLSAMNLMLHSINQPHIDYVDSVSKQNSIASAYDIVLANPPFTGTVDAESINDNLKTVCDTKKTELLFVALFLRILRKGGRCACIVPDGVLFGSTKAHKSLRKELVENHQLQAVISMPSGVFKPYAGVSTAVLIFTKTGAGGTDKVWFYDMKADGFSLDDKRSPVEANDIPDILARFHNLEGEVDRKPTEASFLVDKAAIEANDYDLSINKYKEVVYEKVEYDKPEVIIARLDRLNLDIAAKMEELRGLLGE</sequence>
<dbReference type="GO" id="GO:0008170">
    <property type="term" value="F:N-methyltransferase activity"/>
    <property type="evidence" value="ECO:0007669"/>
    <property type="project" value="InterPro"/>
</dbReference>
<dbReference type="GO" id="GO:0009307">
    <property type="term" value="P:DNA restriction-modification system"/>
    <property type="evidence" value="ECO:0007669"/>
    <property type="project" value="UniProtKB-KW"/>
</dbReference>
<dbReference type="PANTHER" id="PTHR42933">
    <property type="entry name" value="SLR6095 PROTEIN"/>
    <property type="match status" value="1"/>
</dbReference>
<keyword evidence="11" id="KW-1185">Reference proteome</keyword>
<comment type="caution">
    <text evidence="10">The sequence shown here is derived from an EMBL/GenBank/DDBJ whole genome shotgun (WGS) entry which is preliminary data.</text>
</comment>
<keyword evidence="5" id="KW-0949">S-adenosyl-L-methionine</keyword>
<keyword evidence="6" id="KW-0680">Restriction system</keyword>
<dbReference type="SUPFAM" id="SSF53335">
    <property type="entry name" value="S-adenosyl-L-methionine-dependent methyltransferases"/>
    <property type="match status" value="1"/>
</dbReference>
<feature type="domain" description="N6 adenine-specific DNA methyltransferase N-terminal" evidence="9">
    <location>
        <begin position="7"/>
        <end position="130"/>
    </location>
</feature>
<dbReference type="AlphaFoldDB" id="A0A229UGE4"/>
<evidence type="ECO:0000313" key="10">
    <source>
        <dbReference type="EMBL" id="OXM82463.1"/>
    </source>
</evidence>
<evidence type="ECO:0000256" key="7">
    <source>
        <dbReference type="ARBA" id="ARBA00047942"/>
    </source>
</evidence>
<evidence type="ECO:0000256" key="3">
    <source>
        <dbReference type="ARBA" id="ARBA00022603"/>
    </source>
</evidence>
<dbReference type="PROSITE" id="PS00092">
    <property type="entry name" value="N6_MTASE"/>
    <property type="match status" value="1"/>
</dbReference>
<evidence type="ECO:0000313" key="11">
    <source>
        <dbReference type="Proteomes" id="UP000215509"/>
    </source>
</evidence>
<gene>
    <name evidence="10" type="ORF">CF651_30815</name>
</gene>
<accession>A0A229UGE4</accession>
<dbReference type="OrthoDB" id="9814572at2"/>
<evidence type="ECO:0000256" key="1">
    <source>
        <dbReference type="ARBA" id="ARBA00006594"/>
    </source>
</evidence>
<dbReference type="Pfam" id="PF12161">
    <property type="entry name" value="HsdM_N"/>
    <property type="match status" value="1"/>
</dbReference>
<evidence type="ECO:0000259" key="8">
    <source>
        <dbReference type="Pfam" id="PF02384"/>
    </source>
</evidence>
<dbReference type="InterPro" id="IPR051537">
    <property type="entry name" value="DNA_Adenine_Mtase"/>
</dbReference>
<name>A0A229UGE4_9BACL</name>
<evidence type="ECO:0000256" key="6">
    <source>
        <dbReference type="ARBA" id="ARBA00022747"/>
    </source>
</evidence>
<dbReference type="EC" id="2.1.1.72" evidence="2"/>
<dbReference type="InterPro" id="IPR002052">
    <property type="entry name" value="DNA_methylase_N6_adenine_CS"/>
</dbReference>
<dbReference type="GO" id="GO:0009007">
    <property type="term" value="F:site-specific DNA-methyltransferase (adenine-specific) activity"/>
    <property type="evidence" value="ECO:0007669"/>
    <property type="project" value="UniProtKB-EC"/>
</dbReference>
<evidence type="ECO:0000256" key="4">
    <source>
        <dbReference type="ARBA" id="ARBA00022679"/>
    </source>
</evidence>
<dbReference type="EMBL" id="NMQW01000073">
    <property type="protein sequence ID" value="OXM82463.1"/>
    <property type="molecule type" value="Genomic_DNA"/>
</dbReference>
<protein>
    <recommendedName>
        <fullName evidence="2">site-specific DNA-methyltransferase (adenine-specific)</fullName>
        <ecNumber evidence="2">2.1.1.72</ecNumber>
    </recommendedName>
</protein>
<dbReference type="InterPro" id="IPR003356">
    <property type="entry name" value="DNA_methylase_A-5"/>
</dbReference>
<evidence type="ECO:0000256" key="5">
    <source>
        <dbReference type="ARBA" id="ARBA00022691"/>
    </source>
</evidence>
<dbReference type="InterPro" id="IPR038333">
    <property type="entry name" value="T1MK-like_N_sf"/>
</dbReference>
<keyword evidence="3 10" id="KW-0489">Methyltransferase</keyword>
<dbReference type="GO" id="GO:0032259">
    <property type="term" value="P:methylation"/>
    <property type="evidence" value="ECO:0007669"/>
    <property type="project" value="UniProtKB-KW"/>
</dbReference>
<keyword evidence="4 10" id="KW-0808">Transferase</keyword>
<reference evidence="10 11" key="1">
    <citation type="submission" date="2017-07" db="EMBL/GenBank/DDBJ databases">
        <title>Genome sequencing and assembly of Paenibacillus rigui.</title>
        <authorList>
            <person name="Mayilraj S."/>
        </authorList>
    </citation>
    <scope>NUCLEOTIDE SEQUENCE [LARGE SCALE GENOMIC DNA]</scope>
    <source>
        <strain evidence="10 11">JCM 16352</strain>
    </source>
</reference>
<feature type="domain" description="DNA methylase adenine-specific" evidence="8">
    <location>
        <begin position="143"/>
        <end position="452"/>
    </location>
</feature>
<organism evidence="10 11">
    <name type="scientific">Paenibacillus rigui</name>
    <dbReference type="NCBI Taxonomy" id="554312"/>
    <lineage>
        <taxon>Bacteria</taxon>
        <taxon>Bacillati</taxon>
        <taxon>Bacillota</taxon>
        <taxon>Bacilli</taxon>
        <taxon>Bacillales</taxon>
        <taxon>Paenibacillaceae</taxon>
        <taxon>Paenibacillus</taxon>
    </lineage>
</organism>
<evidence type="ECO:0000259" key="9">
    <source>
        <dbReference type="Pfam" id="PF12161"/>
    </source>
</evidence>
<dbReference type="Gene3D" id="3.40.50.150">
    <property type="entry name" value="Vaccinia Virus protein VP39"/>
    <property type="match status" value="1"/>
</dbReference>
<comment type="catalytic activity">
    <reaction evidence="7">
        <text>a 2'-deoxyadenosine in DNA + S-adenosyl-L-methionine = an N(6)-methyl-2'-deoxyadenosine in DNA + S-adenosyl-L-homocysteine + H(+)</text>
        <dbReference type="Rhea" id="RHEA:15197"/>
        <dbReference type="Rhea" id="RHEA-COMP:12418"/>
        <dbReference type="Rhea" id="RHEA-COMP:12419"/>
        <dbReference type="ChEBI" id="CHEBI:15378"/>
        <dbReference type="ChEBI" id="CHEBI:57856"/>
        <dbReference type="ChEBI" id="CHEBI:59789"/>
        <dbReference type="ChEBI" id="CHEBI:90615"/>
        <dbReference type="ChEBI" id="CHEBI:90616"/>
        <dbReference type="EC" id="2.1.1.72"/>
    </reaction>
</comment>
<dbReference type="InterPro" id="IPR029063">
    <property type="entry name" value="SAM-dependent_MTases_sf"/>
</dbReference>
<dbReference type="Proteomes" id="UP000215509">
    <property type="component" value="Unassembled WGS sequence"/>
</dbReference>
<evidence type="ECO:0000256" key="2">
    <source>
        <dbReference type="ARBA" id="ARBA00011900"/>
    </source>
</evidence>
<dbReference type="GO" id="GO:0003677">
    <property type="term" value="F:DNA binding"/>
    <property type="evidence" value="ECO:0007669"/>
    <property type="project" value="InterPro"/>
</dbReference>
<dbReference type="PRINTS" id="PR00507">
    <property type="entry name" value="N12N6MTFRASE"/>
</dbReference>
<comment type="similarity">
    <text evidence="1">Belongs to the N(4)/N(6)-methyltransferase family.</text>
</comment>
<dbReference type="PANTHER" id="PTHR42933:SF3">
    <property type="entry name" value="TYPE I RESTRICTION ENZYME MJAVIII METHYLASE SUBUNIT"/>
    <property type="match status" value="1"/>
</dbReference>
<dbReference type="Pfam" id="PF02384">
    <property type="entry name" value="N6_Mtase"/>
    <property type="match status" value="1"/>
</dbReference>